<reference evidence="10 11" key="1">
    <citation type="submission" date="2020-08" db="EMBL/GenBank/DDBJ databases">
        <title>Genomic Encyclopedia of Type Strains, Phase III (KMG-III): the genomes of soil and plant-associated and newly described type strains.</title>
        <authorList>
            <person name="Whitman W."/>
        </authorList>
    </citation>
    <scope>NUCLEOTIDE SEQUENCE [LARGE SCALE GENOMIC DNA]</scope>
    <source>
        <strain evidence="10 11">CECT 8840</strain>
    </source>
</reference>
<comment type="catalytic activity">
    <reaction evidence="1">
        <text>Hydrolysis of terminal non-reducing N-acetyl-D-hexosamine residues in N-acetyl-beta-D-hexosaminides.</text>
        <dbReference type="EC" id="3.2.1.52"/>
    </reaction>
</comment>
<accession>A0A7W7VRE8</accession>
<dbReference type="InterPro" id="IPR017853">
    <property type="entry name" value="GH"/>
</dbReference>
<gene>
    <name evidence="10" type="ORF">FHS44_007170</name>
</gene>
<dbReference type="GO" id="GO:0030203">
    <property type="term" value="P:glycosaminoglycan metabolic process"/>
    <property type="evidence" value="ECO:0007669"/>
    <property type="project" value="TreeGrafter"/>
</dbReference>
<organism evidence="10 11">
    <name type="scientific">Streptosporangium saharense</name>
    <dbReference type="NCBI Taxonomy" id="1706840"/>
    <lineage>
        <taxon>Bacteria</taxon>
        <taxon>Bacillati</taxon>
        <taxon>Actinomycetota</taxon>
        <taxon>Actinomycetes</taxon>
        <taxon>Streptosporangiales</taxon>
        <taxon>Streptosporangiaceae</taxon>
        <taxon>Streptosporangium</taxon>
    </lineage>
</organism>
<protein>
    <recommendedName>
        <fullName evidence="3">beta-N-acetylhexosaminidase</fullName>
        <ecNumber evidence="3">3.2.1.52</ecNumber>
    </recommendedName>
</protein>
<evidence type="ECO:0000313" key="10">
    <source>
        <dbReference type="EMBL" id="MBB4920026.1"/>
    </source>
</evidence>
<dbReference type="Pfam" id="PF02838">
    <property type="entry name" value="Glyco_hydro_20b"/>
    <property type="match status" value="1"/>
</dbReference>
<dbReference type="Pfam" id="PF00728">
    <property type="entry name" value="Glyco_hydro_20"/>
    <property type="match status" value="1"/>
</dbReference>
<name>A0A7W7VRE8_9ACTN</name>
<keyword evidence="5 10" id="KW-0326">Glycosidase</keyword>
<dbReference type="InterPro" id="IPR025705">
    <property type="entry name" value="Beta_hexosaminidase_sua/sub"/>
</dbReference>
<dbReference type="EMBL" id="JACHJP010000012">
    <property type="protein sequence ID" value="MBB4920026.1"/>
    <property type="molecule type" value="Genomic_DNA"/>
</dbReference>
<dbReference type="Proteomes" id="UP000552644">
    <property type="component" value="Unassembled WGS sequence"/>
</dbReference>
<evidence type="ECO:0000256" key="4">
    <source>
        <dbReference type="ARBA" id="ARBA00022801"/>
    </source>
</evidence>
<dbReference type="SUPFAM" id="SSF55545">
    <property type="entry name" value="beta-N-acetylhexosaminidase-like domain"/>
    <property type="match status" value="1"/>
</dbReference>
<proteinExistence type="inferred from homology"/>
<keyword evidence="11" id="KW-1185">Reference proteome</keyword>
<dbReference type="AlphaFoldDB" id="A0A7W7VRE8"/>
<dbReference type="InterPro" id="IPR015883">
    <property type="entry name" value="Glyco_hydro_20_cat"/>
</dbReference>
<dbReference type="GO" id="GO:0016020">
    <property type="term" value="C:membrane"/>
    <property type="evidence" value="ECO:0007669"/>
    <property type="project" value="TreeGrafter"/>
</dbReference>
<dbReference type="Gene3D" id="3.20.20.80">
    <property type="entry name" value="Glycosidases"/>
    <property type="match status" value="1"/>
</dbReference>
<dbReference type="InterPro" id="IPR029018">
    <property type="entry name" value="Hex-like_dom2"/>
</dbReference>
<comment type="caution">
    <text evidence="10">The sequence shown here is derived from an EMBL/GenBank/DDBJ whole genome shotgun (WGS) entry which is preliminary data.</text>
</comment>
<dbReference type="InterPro" id="IPR015882">
    <property type="entry name" value="HEX_bac_N"/>
</dbReference>
<dbReference type="GO" id="GO:0005975">
    <property type="term" value="P:carbohydrate metabolic process"/>
    <property type="evidence" value="ECO:0007669"/>
    <property type="project" value="InterPro"/>
</dbReference>
<dbReference type="GO" id="GO:0004563">
    <property type="term" value="F:beta-N-acetylhexosaminidase activity"/>
    <property type="evidence" value="ECO:0007669"/>
    <property type="project" value="UniProtKB-EC"/>
</dbReference>
<feature type="domain" description="Beta-hexosaminidase bacterial type N-terminal" evidence="9">
    <location>
        <begin position="9"/>
        <end position="136"/>
    </location>
</feature>
<keyword evidence="4 10" id="KW-0378">Hydrolase</keyword>
<evidence type="ECO:0000256" key="5">
    <source>
        <dbReference type="ARBA" id="ARBA00023295"/>
    </source>
</evidence>
<dbReference type="Gene3D" id="3.30.379.10">
    <property type="entry name" value="Chitobiase/beta-hexosaminidase domain 2-like"/>
    <property type="match status" value="1"/>
</dbReference>
<evidence type="ECO:0000313" key="11">
    <source>
        <dbReference type="Proteomes" id="UP000552644"/>
    </source>
</evidence>
<dbReference type="SUPFAM" id="SSF51445">
    <property type="entry name" value="(Trans)glycosidases"/>
    <property type="match status" value="1"/>
</dbReference>
<dbReference type="CDD" id="cd06563">
    <property type="entry name" value="GH20_chitobiase-like"/>
    <property type="match status" value="1"/>
</dbReference>
<comment type="similarity">
    <text evidence="2">Belongs to the glycosyl hydrolase 20 family.</text>
</comment>
<dbReference type="RefSeq" id="WP_184723397.1">
    <property type="nucleotide sequence ID" value="NZ_JACHJP010000012.1"/>
</dbReference>
<dbReference type="PANTHER" id="PTHR22600">
    <property type="entry name" value="BETA-HEXOSAMINIDASE"/>
    <property type="match status" value="1"/>
</dbReference>
<feature type="region of interest" description="Disordered" evidence="7">
    <location>
        <begin position="1"/>
        <end position="23"/>
    </location>
</feature>
<dbReference type="PRINTS" id="PR00738">
    <property type="entry name" value="GLHYDRLASE20"/>
</dbReference>
<evidence type="ECO:0000256" key="3">
    <source>
        <dbReference type="ARBA" id="ARBA00012663"/>
    </source>
</evidence>
<evidence type="ECO:0000256" key="1">
    <source>
        <dbReference type="ARBA" id="ARBA00001231"/>
    </source>
</evidence>
<dbReference type="PANTHER" id="PTHR22600:SF57">
    <property type="entry name" value="BETA-N-ACETYLHEXOSAMINIDASE"/>
    <property type="match status" value="1"/>
</dbReference>
<evidence type="ECO:0000256" key="6">
    <source>
        <dbReference type="PIRSR" id="PIRSR625705-1"/>
    </source>
</evidence>
<feature type="domain" description="Glycoside hydrolase family 20 catalytic" evidence="8">
    <location>
        <begin position="140"/>
        <end position="460"/>
    </location>
</feature>
<sequence>MSATDTSAHGLVPAPSTVRPGSGTFVLTPETALDAPRELTAVAAWLRATLGPPTGCALLPPEEPGQQRLTLALDPGLGTEAYRLRVTASGVWITGGDAAGVFYGAQAFRQLLPPAVLRRAPVTGAPPTAPAVEIEDRPAYGWRGCMLDVARHFMPKAALLRFVDLLALHRLNVLHLHLTDDQGWRLEIAKYPRLTSVGGWRPATMLGSRQHGTVVGRPHGGFYTADDVREIVAYAAERFVTVVPEIDLPGHTQAVVAAYPELGLRPTEVRTGWGVSEDILDVTSPAALDFCRDVLDEVMELFPGSHVGIGGDECPGDPAARAAFLRALSEHVTAAGRTPYAWDEILEGGAVPGVTVAAWRGPKATAVAARAGHRVVACPDMSVYLDYRQSELPEEPTPVGPPLTLRDVYAFDPVPSEMEDRSLVIGAQCNVWTEHLDDPRAVDYMVFPRLCAFAEVVWTAERAPYEEFTRRLDVHTARLDALGVEYRPKEGPRPWQSRPDAPGWPITRADREAVIAGFGVGAHSSVTP</sequence>
<evidence type="ECO:0000256" key="2">
    <source>
        <dbReference type="ARBA" id="ARBA00006285"/>
    </source>
</evidence>
<evidence type="ECO:0000259" key="8">
    <source>
        <dbReference type="Pfam" id="PF00728"/>
    </source>
</evidence>
<evidence type="ECO:0000259" key="9">
    <source>
        <dbReference type="Pfam" id="PF02838"/>
    </source>
</evidence>
<dbReference type="EC" id="3.2.1.52" evidence="3"/>
<evidence type="ECO:0000256" key="7">
    <source>
        <dbReference type="SAM" id="MobiDB-lite"/>
    </source>
</evidence>
<feature type="active site" description="Proton donor" evidence="6">
    <location>
        <position position="313"/>
    </location>
</feature>